<dbReference type="EMBL" id="JAEHOC010000007">
    <property type="protein sequence ID" value="KAG2439970.1"/>
    <property type="molecule type" value="Genomic_DNA"/>
</dbReference>
<keyword evidence="5" id="KW-0378">Hydrolase</keyword>
<organism evidence="11 12">
    <name type="scientific">Chlamydomonas incerta</name>
    <dbReference type="NCBI Taxonomy" id="51695"/>
    <lineage>
        <taxon>Eukaryota</taxon>
        <taxon>Viridiplantae</taxon>
        <taxon>Chlorophyta</taxon>
        <taxon>core chlorophytes</taxon>
        <taxon>Chlorophyceae</taxon>
        <taxon>CS clade</taxon>
        <taxon>Chlamydomonadales</taxon>
        <taxon>Chlamydomonadaceae</taxon>
        <taxon>Chlamydomonas</taxon>
    </lineage>
</organism>
<dbReference type="AlphaFoldDB" id="A0A835TLK9"/>
<feature type="region of interest" description="Disordered" evidence="8">
    <location>
        <begin position="344"/>
        <end position="390"/>
    </location>
</feature>
<dbReference type="InterPro" id="IPR022764">
    <property type="entry name" value="Peptidase_S54_rhomboid_dom"/>
</dbReference>
<keyword evidence="7 9" id="KW-0472">Membrane</keyword>
<reference evidence="11" key="1">
    <citation type="journal article" date="2020" name="bioRxiv">
        <title>Comparative genomics of Chlamydomonas.</title>
        <authorList>
            <person name="Craig R.J."/>
            <person name="Hasan A.R."/>
            <person name="Ness R.W."/>
            <person name="Keightley P.D."/>
        </authorList>
    </citation>
    <scope>NUCLEOTIDE SEQUENCE</scope>
    <source>
        <strain evidence="11">SAG 7.73</strain>
    </source>
</reference>
<evidence type="ECO:0000259" key="10">
    <source>
        <dbReference type="Pfam" id="PF01694"/>
    </source>
</evidence>
<proteinExistence type="inferred from homology"/>
<evidence type="ECO:0000256" key="7">
    <source>
        <dbReference type="ARBA" id="ARBA00023136"/>
    </source>
</evidence>
<keyword evidence="3" id="KW-0645">Protease</keyword>
<dbReference type="SUPFAM" id="SSF144091">
    <property type="entry name" value="Rhomboid-like"/>
    <property type="match status" value="1"/>
</dbReference>
<comment type="caution">
    <text evidence="11">The sequence shown here is derived from an EMBL/GenBank/DDBJ whole genome shotgun (WGS) entry which is preliminary data.</text>
</comment>
<dbReference type="PANTHER" id="PTHR43066">
    <property type="entry name" value="RHOMBOID-RELATED PROTEIN"/>
    <property type="match status" value="1"/>
</dbReference>
<dbReference type="GO" id="GO:0004252">
    <property type="term" value="F:serine-type endopeptidase activity"/>
    <property type="evidence" value="ECO:0007669"/>
    <property type="project" value="InterPro"/>
</dbReference>
<gene>
    <name evidence="11" type="ORF">HXX76_004089</name>
</gene>
<evidence type="ECO:0000256" key="5">
    <source>
        <dbReference type="ARBA" id="ARBA00022801"/>
    </source>
</evidence>
<evidence type="ECO:0000313" key="12">
    <source>
        <dbReference type="Proteomes" id="UP000650467"/>
    </source>
</evidence>
<evidence type="ECO:0000256" key="2">
    <source>
        <dbReference type="ARBA" id="ARBA00009045"/>
    </source>
</evidence>
<evidence type="ECO:0000256" key="4">
    <source>
        <dbReference type="ARBA" id="ARBA00022692"/>
    </source>
</evidence>
<dbReference type="Pfam" id="PF01694">
    <property type="entry name" value="Rhomboid"/>
    <property type="match status" value="1"/>
</dbReference>
<feature type="compositionally biased region" description="Gly residues" evidence="8">
    <location>
        <begin position="371"/>
        <end position="390"/>
    </location>
</feature>
<dbReference type="PANTHER" id="PTHR43066:SF1">
    <property type="entry name" value="RHOMBOID PROTEIN 2"/>
    <property type="match status" value="1"/>
</dbReference>
<feature type="transmembrane region" description="Helical" evidence="9">
    <location>
        <begin position="256"/>
        <end position="274"/>
    </location>
</feature>
<dbReference type="InterPro" id="IPR035952">
    <property type="entry name" value="Rhomboid-like_sf"/>
</dbReference>
<feature type="domain" description="Peptidase S54 rhomboid" evidence="10">
    <location>
        <begin position="163"/>
        <end position="332"/>
    </location>
</feature>
<feature type="transmembrane region" description="Helical" evidence="9">
    <location>
        <begin position="286"/>
        <end position="308"/>
    </location>
</feature>
<keyword evidence="12" id="KW-1185">Reference proteome</keyword>
<keyword evidence="6 9" id="KW-1133">Transmembrane helix</keyword>
<evidence type="ECO:0000256" key="1">
    <source>
        <dbReference type="ARBA" id="ARBA00004141"/>
    </source>
</evidence>
<evidence type="ECO:0000256" key="9">
    <source>
        <dbReference type="SAM" id="Phobius"/>
    </source>
</evidence>
<comment type="similarity">
    <text evidence="2">Belongs to the peptidase S54 family.</text>
</comment>
<evidence type="ECO:0000313" key="11">
    <source>
        <dbReference type="EMBL" id="KAG2439970.1"/>
    </source>
</evidence>
<dbReference type="OrthoDB" id="10257275at2759"/>
<sequence>MASSAASSVREHLESFASDAYSAVSDAAQRVASSLGLQERPPGLLERTLRPPIDRGLAQFRWSSFGTAAVIPFPSPPLEDPRMLLTIIGLARVLWEEAEIGASAAQGAAAGGAGGAGGGGGGGGTPLPPITLALAATAVWRFLNPVMLREWCLSPYCVMERREAGRLWRSAIVHLDAPHLLCNLTALIPDCAALERAHQQAHQQAARGGGGGGVAGVLLPAAAVAVDVAVLTGLSSGLFVAWAVAERQLLRRPGTYYAVGAVGLSSLAFALQVVRGEARGPGARVAVLGLPVPAAHAWLVQLALTHVTAPDASFAGHVAGVLAGVAHVYLVGPVLRWIFGRGRRRTGAAGGTQPRFWGSGTTSGRPVAPQAGGGGAGGGDGGGGGGGGGGAGRALRGALTQLGLAALAVVVYAAATARRQRQPMSMWRLRP</sequence>
<feature type="transmembrane region" description="Helical" evidence="9">
    <location>
        <begin position="314"/>
        <end position="335"/>
    </location>
</feature>
<evidence type="ECO:0000256" key="8">
    <source>
        <dbReference type="SAM" id="MobiDB-lite"/>
    </source>
</evidence>
<evidence type="ECO:0000256" key="3">
    <source>
        <dbReference type="ARBA" id="ARBA00022670"/>
    </source>
</evidence>
<evidence type="ECO:0000256" key="6">
    <source>
        <dbReference type="ARBA" id="ARBA00022989"/>
    </source>
</evidence>
<dbReference type="Gene3D" id="1.20.1540.10">
    <property type="entry name" value="Rhomboid-like"/>
    <property type="match status" value="1"/>
</dbReference>
<protein>
    <recommendedName>
        <fullName evidence="10">Peptidase S54 rhomboid domain-containing protein</fullName>
    </recommendedName>
</protein>
<dbReference type="GO" id="GO:0006508">
    <property type="term" value="P:proteolysis"/>
    <property type="evidence" value="ECO:0007669"/>
    <property type="project" value="UniProtKB-KW"/>
</dbReference>
<comment type="subcellular location">
    <subcellularLocation>
        <location evidence="1">Membrane</location>
        <topology evidence="1">Multi-pass membrane protein</topology>
    </subcellularLocation>
</comment>
<dbReference type="Proteomes" id="UP000650467">
    <property type="component" value="Unassembled WGS sequence"/>
</dbReference>
<accession>A0A835TLK9</accession>
<feature type="transmembrane region" description="Helical" evidence="9">
    <location>
        <begin position="217"/>
        <end position="244"/>
    </location>
</feature>
<name>A0A835TLK9_CHLIN</name>
<keyword evidence="4 9" id="KW-0812">Transmembrane</keyword>
<dbReference type="GO" id="GO:0016020">
    <property type="term" value="C:membrane"/>
    <property type="evidence" value="ECO:0007669"/>
    <property type="project" value="UniProtKB-SubCell"/>
</dbReference>